<feature type="transmembrane region" description="Helical" evidence="1">
    <location>
        <begin position="199"/>
        <end position="215"/>
    </location>
</feature>
<organism evidence="4 5">
    <name type="scientific">Coemansia pectinata</name>
    <dbReference type="NCBI Taxonomy" id="1052879"/>
    <lineage>
        <taxon>Eukaryota</taxon>
        <taxon>Fungi</taxon>
        <taxon>Fungi incertae sedis</taxon>
        <taxon>Zoopagomycota</taxon>
        <taxon>Kickxellomycotina</taxon>
        <taxon>Kickxellomycetes</taxon>
        <taxon>Kickxellales</taxon>
        <taxon>Kickxellaceae</taxon>
        <taxon>Coemansia</taxon>
    </lineage>
</organism>
<keyword evidence="1" id="KW-1133">Transmembrane helix</keyword>
<dbReference type="Pfam" id="PF10348">
    <property type="entry name" value="DUF2427"/>
    <property type="match status" value="1"/>
</dbReference>
<evidence type="ECO:0000256" key="1">
    <source>
        <dbReference type="SAM" id="Phobius"/>
    </source>
</evidence>
<feature type="domain" description="DUF2427" evidence="2">
    <location>
        <begin position="28"/>
        <end position="113"/>
    </location>
</feature>
<dbReference type="OrthoDB" id="4137487at2759"/>
<gene>
    <name evidence="4" type="ORF">GGI19_001701</name>
</gene>
<dbReference type="PANTHER" id="PTHR31685">
    <property type="entry name" value="INTEGRAL MEMBRANE PROTEIN (AFU_ORTHOLOGUE AFUA_6G12730)-RELATED"/>
    <property type="match status" value="1"/>
</dbReference>
<feature type="transmembrane region" description="Helical" evidence="1">
    <location>
        <begin position="165"/>
        <end position="187"/>
    </location>
</feature>
<name>A0A9W8GXA6_9FUNG</name>
<keyword evidence="1" id="KW-0472">Membrane</keyword>
<evidence type="ECO:0000313" key="4">
    <source>
        <dbReference type="EMBL" id="KAJ2755393.1"/>
    </source>
</evidence>
<evidence type="ECO:0000259" key="3">
    <source>
        <dbReference type="Pfam" id="PF10355"/>
    </source>
</evidence>
<feature type="transmembrane region" description="Helical" evidence="1">
    <location>
        <begin position="130"/>
        <end position="153"/>
    </location>
</feature>
<dbReference type="InterPro" id="IPR018825">
    <property type="entry name" value="DUF2427"/>
</dbReference>
<feature type="transmembrane region" description="Helical" evidence="1">
    <location>
        <begin position="324"/>
        <end position="341"/>
    </location>
</feature>
<dbReference type="EMBL" id="JANBUH010000065">
    <property type="protein sequence ID" value="KAJ2755393.1"/>
    <property type="molecule type" value="Genomic_DNA"/>
</dbReference>
<dbReference type="Pfam" id="PF10355">
    <property type="entry name" value="Ytp1"/>
    <property type="match status" value="1"/>
</dbReference>
<feature type="transmembrane region" description="Helical" evidence="1">
    <location>
        <begin position="261"/>
        <end position="279"/>
    </location>
</feature>
<evidence type="ECO:0000313" key="5">
    <source>
        <dbReference type="Proteomes" id="UP001140011"/>
    </source>
</evidence>
<dbReference type="InterPro" id="IPR018827">
    <property type="entry name" value="YTP1_C"/>
</dbReference>
<feature type="transmembrane region" description="Helical" evidence="1">
    <location>
        <begin position="33"/>
        <end position="54"/>
    </location>
</feature>
<proteinExistence type="predicted"/>
<keyword evidence="5" id="KW-1185">Reference proteome</keyword>
<protein>
    <submittedName>
        <fullName evidence="4">Uncharacterized protein</fullName>
    </submittedName>
</protein>
<feature type="transmembrane region" description="Helical" evidence="1">
    <location>
        <begin position="66"/>
        <end position="84"/>
    </location>
</feature>
<dbReference type="PANTHER" id="PTHR31685:SF2">
    <property type="entry name" value="PROTEIN YTP1"/>
    <property type="match status" value="1"/>
</dbReference>
<dbReference type="Proteomes" id="UP001140011">
    <property type="component" value="Unassembled WGS sequence"/>
</dbReference>
<reference evidence="4" key="1">
    <citation type="submission" date="2022-07" db="EMBL/GenBank/DDBJ databases">
        <title>Phylogenomic reconstructions and comparative analyses of Kickxellomycotina fungi.</title>
        <authorList>
            <person name="Reynolds N.K."/>
            <person name="Stajich J.E."/>
            <person name="Barry K."/>
            <person name="Grigoriev I.V."/>
            <person name="Crous P."/>
            <person name="Smith M.E."/>
        </authorList>
    </citation>
    <scope>NUCLEOTIDE SEQUENCE</scope>
    <source>
        <strain evidence="4">BCRC 34297</strain>
    </source>
</reference>
<dbReference type="AlphaFoldDB" id="A0A9W8GXA6"/>
<feature type="domain" description="Protein YTP1-like C-terminal" evidence="3">
    <location>
        <begin position="139"/>
        <end position="380"/>
    </location>
</feature>
<accession>A0A9W8GXA6</accession>
<feature type="transmembrane region" description="Helical" evidence="1">
    <location>
        <begin position="291"/>
        <end position="312"/>
    </location>
</feature>
<evidence type="ECO:0000259" key="2">
    <source>
        <dbReference type="Pfam" id="PF10348"/>
    </source>
</evidence>
<feature type="transmembrane region" description="Helical" evidence="1">
    <location>
        <begin position="235"/>
        <end position="254"/>
    </location>
</feature>
<feature type="transmembrane region" description="Helical" evidence="1">
    <location>
        <begin position="361"/>
        <end position="386"/>
    </location>
</feature>
<comment type="caution">
    <text evidence="4">The sequence shown here is derived from an EMBL/GenBank/DDBJ whole genome shotgun (WGS) entry which is preliminary data.</text>
</comment>
<sequence length="404" mass="45246">MDMDMGGGHSMEHSSKLPDDAMFYHWPDQPMTWALRTHLLLCFVGYVVLLPIGLVMEMARYKYQSIMQMAGALFAFIGILFGWVNGHLDNIYARFGWFMLMLLVGQTAISVCMDLGMLGRTRRIDMAYRGIGVAQFFFTYVAMVFGVTNYLGLCSRGHLGQCISHFARGSGLMMSSMLLLVGMRVCGPMMLNLQRPPEFYASIVMMTVGLIGTFTEHNFFQSSASASWSHKDLQHTFIGVSWLAGGLLGVLMTWRNSPRDRTAIPSIIYIATGISMIIHQQDLKMASHTHFLFGAALVCLGISSICEITLMASGFVREKGEPESFQYIPVLFMCLSGIFLMGSNRDMILFLINSQIDIVTYALLLSSVCFVVILYFCMFSDLYLALRQLSPVVKYRRLAEDAAV</sequence>
<feature type="transmembrane region" description="Helical" evidence="1">
    <location>
        <begin position="96"/>
        <end position="118"/>
    </location>
</feature>
<keyword evidence="1" id="KW-0812">Transmembrane</keyword>